<proteinExistence type="predicted"/>
<comment type="caution">
    <text evidence="2">The sequence shown here is derived from an EMBL/GenBank/DDBJ whole genome shotgun (WGS) entry which is preliminary data.</text>
</comment>
<dbReference type="SMART" id="SM01040">
    <property type="entry name" value="Bro-N"/>
    <property type="match status" value="1"/>
</dbReference>
<protein>
    <recommendedName>
        <fullName evidence="1">Bro-N domain-containing protein</fullName>
    </recommendedName>
</protein>
<dbReference type="EMBL" id="CATZBU010000002">
    <property type="protein sequence ID" value="CAJ0783341.1"/>
    <property type="molecule type" value="Genomic_DNA"/>
</dbReference>
<gene>
    <name evidence="2" type="ORF">LMG19083_01029</name>
</gene>
<dbReference type="PROSITE" id="PS51750">
    <property type="entry name" value="BRO_N"/>
    <property type="match status" value="1"/>
</dbReference>
<evidence type="ECO:0000259" key="1">
    <source>
        <dbReference type="PROSITE" id="PS51750"/>
    </source>
</evidence>
<name>A0ABN9IMN6_9RALS</name>
<sequence>MTGNLSSASALAPTPNTFNFESHAVRVVMRDDEPWFVATDVCMALGLSNPSEAMRSLDSDERMTLSLTEGHSGRRGGARLQTIISESGMYTLVLRCRDAVKPGTVPHRFRKWVTSIVLPAIRKTGQFTAQPCIDDAPTAARTPADLASLYPADVERALQLLNKHIYQADRYTGMLIVLQDDEAKEPVVISAGSYRHKRARALTDFARASVQISDLIEAGV</sequence>
<dbReference type="RefSeq" id="WP_316664477.1">
    <property type="nucleotide sequence ID" value="NZ_CATZBU010000002.1"/>
</dbReference>
<evidence type="ECO:0000313" key="3">
    <source>
        <dbReference type="Proteomes" id="UP001189813"/>
    </source>
</evidence>
<dbReference type="Pfam" id="PF02498">
    <property type="entry name" value="Bro-N"/>
    <property type="match status" value="1"/>
</dbReference>
<dbReference type="InterPro" id="IPR003497">
    <property type="entry name" value="BRO_N_domain"/>
</dbReference>
<keyword evidence="3" id="KW-1185">Reference proteome</keyword>
<dbReference type="PANTHER" id="PTHR36180:SF2">
    <property type="entry name" value="BRO FAMILY PROTEIN"/>
    <property type="match status" value="1"/>
</dbReference>
<dbReference type="PANTHER" id="PTHR36180">
    <property type="entry name" value="DNA-BINDING PROTEIN-RELATED-RELATED"/>
    <property type="match status" value="1"/>
</dbReference>
<organism evidence="2 3">
    <name type="scientific">Ralstonia psammae</name>
    <dbReference type="NCBI Taxonomy" id="3058598"/>
    <lineage>
        <taxon>Bacteria</taxon>
        <taxon>Pseudomonadati</taxon>
        <taxon>Pseudomonadota</taxon>
        <taxon>Betaproteobacteria</taxon>
        <taxon>Burkholderiales</taxon>
        <taxon>Burkholderiaceae</taxon>
        <taxon>Ralstonia</taxon>
    </lineage>
</organism>
<reference evidence="2 3" key="1">
    <citation type="submission" date="2023-07" db="EMBL/GenBank/DDBJ databases">
        <authorList>
            <person name="Peeters C."/>
        </authorList>
    </citation>
    <scope>NUCLEOTIDE SEQUENCE [LARGE SCALE GENOMIC DNA]</scope>
    <source>
        <strain evidence="2 3">LMG 19083</strain>
    </source>
</reference>
<accession>A0ABN9IMN6</accession>
<evidence type="ECO:0000313" key="2">
    <source>
        <dbReference type="EMBL" id="CAJ0783341.1"/>
    </source>
</evidence>
<dbReference type="Proteomes" id="UP001189813">
    <property type="component" value="Unassembled WGS sequence"/>
</dbReference>
<feature type="domain" description="Bro-N" evidence="1">
    <location>
        <begin position="8"/>
        <end position="125"/>
    </location>
</feature>